<dbReference type="EMBL" id="CP002018">
    <property type="protein sequence ID" value="AEM40825.1"/>
    <property type="molecule type" value="Genomic_DNA"/>
</dbReference>
<sequence length="529" mass="57296">MTFALSRRGFLLSSGALMALAPQFARAQAGGRITIAADSEPRQLNPAIVASNGVFFVASKVIEPLAEASYDGEGLTPLLATGWEGSEDGLSITFTLREGVTWHDGQPFTSADVAFSALEVWKPLQNIGRSLFANLESVETPDDHTSVFIFSQPTPLQLITLALPTVSSVLPRHIYEGTDIAENPANRALIGTGPYTWGDYRPGEYFLLRRNPNYWQADLPVTEELVFRVLPDRAAAANSLEADEIQLAAFSAVPLVDLARIGQVPGLQVITKGYEALTYQLVVEINHRNEYLSNLSVRRAIAHAIDKQFVLDTIFLGYAAAATGPVPANDPTFYTPDVTTYDFDVAAANALLDEAGFAAGANGVRFALRLLPAPYFNETRQFGDYLRQALAAIGIEATIIANDSAGHQRAVYTDHAFDLAVAPPVFRADPAISTTNLVRSGLPAGVTFSNQGGYQNADLDALIDTALTTLDTATRVDLYHQFQQKVTEDLPLINVADWSFTSVASDRLQNIATNPRWAVSNWADFALAE</sequence>
<dbReference type="PROSITE" id="PS51318">
    <property type="entry name" value="TAT"/>
    <property type="match status" value="1"/>
</dbReference>
<protein>
    <submittedName>
        <fullName evidence="7">ABC transporter, substrate-binding protein (Oligopeptide)</fullName>
    </submittedName>
</protein>
<dbReference type="GO" id="GO:0015833">
    <property type="term" value="P:peptide transport"/>
    <property type="evidence" value="ECO:0007669"/>
    <property type="project" value="TreeGrafter"/>
</dbReference>
<dbReference type="InterPro" id="IPR006311">
    <property type="entry name" value="TAT_signal"/>
</dbReference>
<dbReference type="SUPFAM" id="SSF53850">
    <property type="entry name" value="Periplasmic binding protein-like II"/>
    <property type="match status" value="1"/>
</dbReference>
<feature type="domain" description="Solute-binding protein family 5" evidence="6">
    <location>
        <begin position="75"/>
        <end position="422"/>
    </location>
</feature>
<proteinExistence type="inferred from homology"/>
<dbReference type="GO" id="GO:0030288">
    <property type="term" value="C:outer membrane-bounded periplasmic space"/>
    <property type="evidence" value="ECO:0007669"/>
    <property type="project" value="UniProtKB-ARBA"/>
</dbReference>
<dbReference type="RefSeq" id="WP_013384284.1">
    <property type="nucleotide sequence ID" value="NC_017384.1"/>
</dbReference>
<dbReference type="GO" id="GO:0043190">
    <property type="term" value="C:ATP-binding cassette (ABC) transporter complex"/>
    <property type="evidence" value="ECO:0007669"/>
    <property type="project" value="InterPro"/>
</dbReference>
<dbReference type="Pfam" id="PF00496">
    <property type="entry name" value="SBP_bac_5"/>
    <property type="match status" value="1"/>
</dbReference>
<comment type="similarity">
    <text evidence="2">Belongs to the bacterial solute-binding protein 5 family.</text>
</comment>
<dbReference type="InterPro" id="IPR039424">
    <property type="entry name" value="SBP_5"/>
</dbReference>
<evidence type="ECO:0000256" key="4">
    <source>
        <dbReference type="ARBA" id="ARBA00022729"/>
    </source>
</evidence>
<evidence type="ECO:0000256" key="3">
    <source>
        <dbReference type="ARBA" id="ARBA00022448"/>
    </source>
</evidence>
<dbReference type="AlphaFoldDB" id="F9Y600"/>
<reference evidence="7 8" key="1">
    <citation type="journal article" date="2011" name="J. Bacteriol.">
        <title>Complete genome sequence of the industrial strain Ketogulonicigenium vulgare WSH-001.</title>
        <authorList>
            <person name="Liu L."/>
            <person name="Li Y."/>
            <person name="Zhang J."/>
            <person name="Zhou Z."/>
            <person name="Liu J."/>
            <person name="Li X."/>
            <person name="Zhou J."/>
            <person name="Du G."/>
            <person name="Wang L."/>
            <person name="Chen J."/>
        </authorList>
    </citation>
    <scope>NUCLEOTIDE SEQUENCE [LARGE SCALE GENOMIC DNA]</scope>
    <source>
        <strain evidence="7 8">WSH-001</strain>
    </source>
</reference>
<dbReference type="Proteomes" id="UP000000692">
    <property type="component" value="Chromosome"/>
</dbReference>
<keyword evidence="8" id="KW-1185">Reference proteome</keyword>
<dbReference type="eggNOG" id="COG0747">
    <property type="taxonomic scope" value="Bacteria"/>
</dbReference>
<dbReference type="PANTHER" id="PTHR30290">
    <property type="entry name" value="PERIPLASMIC BINDING COMPONENT OF ABC TRANSPORTER"/>
    <property type="match status" value="1"/>
</dbReference>
<dbReference type="PANTHER" id="PTHR30290:SF9">
    <property type="entry name" value="OLIGOPEPTIDE-BINDING PROTEIN APPA"/>
    <property type="match status" value="1"/>
</dbReference>
<keyword evidence="3" id="KW-0813">Transport</keyword>
<evidence type="ECO:0000256" key="1">
    <source>
        <dbReference type="ARBA" id="ARBA00004418"/>
    </source>
</evidence>
<dbReference type="HOGENOM" id="CLU_017028_7_3_5"/>
<organism evidence="7 8">
    <name type="scientific">Ketogulonicigenium vulgare (strain WSH-001)</name>
    <dbReference type="NCBI Taxonomy" id="759362"/>
    <lineage>
        <taxon>Bacteria</taxon>
        <taxon>Pseudomonadati</taxon>
        <taxon>Pseudomonadota</taxon>
        <taxon>Alphaproteobacteria</taxon>
        <taxon>Rhodobacterales</taxon>
        <taxon>Roseobacteraceae</taxon>
        <taxon>Ketogulonicigenium</taxon>
    </lineage>
</organism>
<evidence type="ECO:0000313" key="8">
    <source>
        <dbReference type="Proteomes" id="UP000000692"/>
    </source>
</evidence>
<dbReference type="Gene3D" id="3.10.105.10">
    <property type="entry name" value="Dipeptide-binding Protein, Domain 3"/>
    <property type="match status" value="1"/>
</dbReference>
<name>F9Y600_KETVW</name>
<evidence type="ECO:0000256" key="5">
    <source>
        <dbReference type="SAM" id="SignalP"/>
    </source>
</evidence>
<dbReference type="OrthoDB" id="9801912at2"/>
<feature type="signal peptide" evidence="5">
    <location>
        <begin position="1"/>
        <end position="27"/>
    </location>
</feature>
<dbReference type="Gene3D" id="3.40.190.10">
    <property type="entry name" value="Periplasmic binding protein-like II"/>
    <property type="match status" value="1"/>
</dbReference>
<evidence type="ECO:0000259" key="6">
    <source>
        <dbReference type="Pfam" id="PF00496"/>
    </source>
</evidence>
<evidence type="ECO:0000256" key="2">
    <source>
        <dbReference type="ARBA" id="ARBA00005695"/>
    </source>
</evidence>
<accession>F9Y600</accession>
<dbReference type="InterPro" id="IPR000914">
    <property type="entry name" value="SBP_5_dom"/>
</dbReference>
<dbReference type="CDD" id="cd08517">
    <property type="entry name" value="PBP2_NikA_DppA_OppA_like_13"/>
    <property type="match status" value="1"/>
</dbReference>
<comment type="subcellular location">
    <subcellularLocation>
        <location evidence="1">Periplasm</location>
    </subcellularLocation>
</comment>
<dbReference type="GO" id="GO:1904680">
    <property type="term" value="F:peptide transmembrane transporter activity"/>
    <property type="evidence" value="ECO:0007669"/>
    <property type="project" value="TreeGrafter"/>
</dbReference>
<keyword evidence="4 5" id="KW-0732">Signal</keyword>
<dbReference type="PIRSF" id="PIRSF002741">
    <property type="entry name" value="MppA"/>
    <property type="match status" value="1"/>
</dbReference>
<dbReference type="InterPro" id="IPR030678">
    <property type="entry name" value="Peptide/Ni-bd"/>
</dbReference>
<dbReference type="KEGG" id="kvl:KVU_0986"/>
<evidence type="ECO:0000313" key="7">
    <source>
        <dbReference type="EMBL" id="AEM40825.1"/>
    </source>
</evidence>
<gene>
    <name evidence="7" type="ordered locus">KVU_0986</name>
</gene>
<feature type="chain" id="PRO_5003391330" evidence="5">
    <location>
        <begin position="28"/>
        <end position="529"/>
    </location>
</feature>